<dbReference type="Gene3D" id="3.30.420.10">
    <property type="entry name" value="Ribonuclease H-like superfamily/Ribonuclease H"/>
    <property type="match status" value="1"/>
</dbReference>
<evidence type="ECO:0000313" key="1">
    <source>
        <dbReference type="EMBL" id="KZT31092.1"/>
    </source>
</evidence>
<accession>A0A165WFG8</accession>
<sequence length="186" mass="21290">IRESLIKSCDGDISQWPIMAPYIFWADRVTIRKATGKSPYEMAHGVEPTLPFDITEATFLGPAFTKQLTTPELIAIRARQLQKRPEDLELMHEQVYKRRKMSAEQFSKRFHSSLREIDYAPGSLVLVRNVIMDKGIRTKTEPRYLGPFIVVRKNTGGAYVLAEMNGQESSSTFFPARLVPFYSRDS</sequence>
<organism evidence="1 2">
    <name type="scientific">Sistotremastrum suecicum HHB10207 ss-3</name>
    <dbReference type="NCBI Taxonomy" id="1314776"/>
    <lineage>
        <taxon>Eukaryota</taxon>
        <taxon>Fungi</taxon>
        <taxon>Dikarya</taxon>
        <taxon>Basidiomycota</taxon>
        <taxon>Agaricomycotina</taxon>
        <taxon>Agaricomycetes</taxon>
        <taxon>Sistotremastrales</taxon>
        <taxon>Sistotremastraceae</taxon>
        <taxon>Sistotremastrum</taxon>
    </lineage>
</organism>
<dbReference type="GO" id="GO:0003676">
    <property type="term" value="F:nucleic acid binding"/>
    <property type="evidence" value="ECO:0007669"/>
    <property type="project" value="InterPro"/>
</dbReference>
<evidence type="ECO:0000313" key="2">
    <source>
        <dbReference type="Proteomes" id="UP000076798"/>
    </source>
</evidence>
<dbReference type="InterPro" id="IPR036397">
    <property type="entry name" value="RNaseH_sf"/>
</dbReference>
<gene>
    <name evidence="1" type="ORF">SISSUDRAFT_965180</name>
</gene>
<dbReference type="OrthoDB" id="444848at2759"/>
<feature type="non-terminal residue" evidence="1">
    <location>
        <position position="1"/>
    </location>
</feature>
<dbReference type="STRING" id="1314776.A0A165WFG8"/>
<dbReference type="AlphaFoldDB" id="A0A165WFG8"/>
<reference evidence="1 2" key="1">
    <citation type="journal article" date="2016" name="Mol. Biol. Evol.">
        <title>Comparative Genomics of Early-Diverging Mushroom-Forming Fungi Provides Insights into the Origins of Lignocellulose Decay Capabilities.</title>
        <authorList>
            <person name="Nagy L.G."/>
            <person name="Riley R."/>
            <person name="Tritt A."/>
            <person name="Adam C."/>
            <person name="Daum C."/>
            <person name="Floudas D."/>
            <person name="Sun H."/>
            <person name="Yadav J.S."/>
            <person name="Pangilinan J."/>
            <person name="Larsson K.H."/>
            <person name="Matsuura K."/>
            <person name="Barry K."/>
            <person name="Labutti K."/>
            <person name="Kuo R."/>
            <person name="Ohm R.A."/>
            <person name="Bhattacharya S.S."/>
            <person name="Shirouzu T."/>
            <person name="Yoshinaga Y."/>
            <person name="Martin F.M."/>
            <person name="Grigoriev I.V."/>
            <person name="Hibbett D.S."/>
        </authorList>
    </citation>
    <scope>NUCLEOTIDE SEQUENCE [LARGE SCALE GENOMIC DNA]</scope>
    <source>
        <strain evidence="1 2">HHB10207 ss-3</strain>
    </source>
</reference>
<protein>
    <submittedName>
        <fullName evidence="1">Uncharacterized protein</fullName>
    </submittedName>
</protein>
<keyword evidence="2" id="KW-1185">Reference proteome</keyword>
<dbReference type="EMBL" id="KV428874">
    <property type="protein sequence ID" value="KZT31092.1"/>
    <property type="molecule type" value="Genomic_DNA"/>
</dbReference>
<dbReference type="Proteomes" id="UP000076798">
    <property type="component" value="Unassembled WGS sequence"/>
</dbReference>
<proteinExistence type="predicted"/>
<feature type="non-terminal residue" evidence="1">
    <location>
        <position position="186"/>
    </location>
</feature>
<name>A0A165WFG8_9AGAM</name>